<feature type="binding site" evidence="10">
    <location>
        <position position="411"/>
    </location>
    <ligand>
        <name>substrate</name>
    </ligand>
</feature>
<evidence type="ECO:0000313" key="11">
    <source>
        <dbReference type="EMBL" id="SFS33245.1"/>
    </source>
</evidence>
<keyword evidence="3 10" id="KW-0055">Arginine biosynthesis</keyword>
<comment type="subunit">
    <text evidence="2 10">Heterotetramer of two alpha and two beta chains.</text>
</comment>
<keyword evidence="8 10" id="KW-0012">Acyltransferase</keyword>
<feature type="binding site" evidence="10">
    <location>
        <position position="289"/>
    </location>
    <ligand>
        <name>substrate</name>
    </ligand>
</feature>
<protein>
    <recommendedName>
        <fullName evidence="10">Arginine biosynthesis bifunctional protein ArgJ</fullName>
    </recommendedName>
    <domain>
        <recommendedName>
            <fullName evidence="10">Glutamate N-acetyltransferase</fullName>
            <ecNumber evidence="10">2.3.1.35</ecNumber>
        </recommendedName>
        <alternativeName>
            <fullName evidence="10">Ornithine acetyltransferase</fullName>
            <shortName evidence="10">OATase</shortName>
        </alternativeName>
        <alternativeName>
            <fullName evidence="10">Ornithine transacetylase</fullName>
        </alternativeName>
    </domain>
    <domain>
        <recommendedName>
            <fullName evidence="10">Amino-acid acetyltransferase</fullName>
            <ecNumber evidence="10">2.3.1.1</ecNumber>
        </recommendedName>
        <alternativeName>
            <fullName evidence="10">N-acetylglutamate synthase</fullName>
            <shortName evidence="10">AGSase</shortName>
        </alternativeName>
    </domain>
    <component>
        <recommendedName>
            <fullName evidence="10">Arginine biosynthesis bifunctional protein ArgJ alpha chain</fullName>
        </recommendedName>
    </component>
    <component>
        <recommendedName>
            <fullName evidence="10">Arginine biosynthesis bifunctional protein ArgJ beta chain</fullName>
        </recommendedName>
    </component>
</protein>
<gene>
    <name evidence="10" type="primary">argJ</name>
    <name evidence="11" type="ORF">SAMN05444972_101251</name>
</gene>
<dbReference type="EC" id="2.3.1.35" evidence="10"/>
<evidence type="ECO:0000256" key="1">
    <source>
        <dbReference type="ARBA" id="ARBA00006774"/>
    </source>
</evidence>
<dbReference type="NCBIfam" id="TIGR00120">
    <property type="entry name" value="ArgJ"/>
    <property type="match status" value="1"/>
</dbReference>
<keyword evidence="7 10" id="KW-0511">Multifunctional enzyme</keyword>
<dbReference type="NCBIfam" id="NF003802">
    <property type="entry name" value="PRK05388.1"/>
    <property type="match status" value="1"/>
</dbReference>
<dbReference type="HAMAP" id="MF_01106">
    <property type="entry name" value="ArgJ"/>
    <property type="match status" value="1"/>
</dbReference>
<feature type="chain" id="PRO_5023374298" description="Arginine biosynthesis bifunctional protein ArgJ alpha chain" evidence="10">
    <location>
        <begin position="1"/>
        <end position="202"/>
    </location>
</feature>
<dbReference type="GO" id="GO:0004042">
    <property type="term" value="F:L-glutamate N-acetyltransferase activity"/>
    <property type="evidence" value="ECO:0007669"/>
    <property type="project" value="UniProtKB-UniRule"/>
</dbReference>
<comment type="catalytic activity">
    <reaction evidence="10">
        <text>L-glutamate + acetyl-CoA = N-acetyl-L-glutamate + CoA + H(+)</text>
        <dbReference type="Rhea" id="RHEA:24292"/>
        <dbReference type="ChEBI" id="CHEBI:15378"/>
        <dbReference type="ChEBI" id="CHEBI:29985"/>
        <dbReference type="ChEBI" id="CHEBI:44337"/>
        <dbReference type="ChEBI" id="CHEBI:57287"/>
        <dbReference type="ChEBI" id="CHEBI:57288"/>
        <dbReference type="EC" id="2.3.1.1"/>
    </reaction>
</comment>
<dbReference type="InterPro" id="IPR042195">
    <property type="entry name" value="ArgJ_beta_C"/>
</dbReference>
<keyword evidence="5 10" id="KW-0808">Transferase</keyword>
<feature type="site" description="Cleavage; by autolysis" evidence="10">
    <location>
        <begin position="202"/>
        <end position="203"/>
    </location>
</feature>
<reference evidence="12" key="1">
    <citation type="submission" date="2016-10" db="EMBL/GenBank/DDBJ databases">
        <authorList>
            <person name="Varghese N."/>
            <person name="Submissions S."/>
        </authorList>
    </citation>
    <scope>NUCLEOTIDE SEQUENCE [LARGE SCALE GENOMIC DNA]</scope>
    <source>
        <strain evidence="12">DSM 45789</strain>
    </source>
</reference>
<keyword evidence="10" id="KW-0963">Cytoplasm</keyword>
<comment type="pathway">
    <text evidence="10">Amino-acid biosynthesis; L-arginine biosynthesis; N(2)-acetyl-L-ornithine from L-glutamate: step 1/4.</text>
</comment>
<accession>A0A1I6NZH7</accession>
<dbReference type="UniPathway" id="UPA00068">
    <property type="reaction ID" value="UER00106"/>
</dbReference>
<sequence>MDSMAWVEPHEKKSTFTQVKVPTITSPKGFTASGLHAGIKRKRKDLGMIYCEVPAAAAVVYTTNAFQAAPLVVTQDGMKVDGYMQAILVNSGKANACTGEPGLQDAYQMRQSIATEMGLPAYRVGIASTGVIGERIPMEPLTRAVPTLVEQLGKEGGDPFSQSILTTDTGVKVVEVRFFIDGKEVRISGVAKGSGMIHPNMATMLAFMTTDAVIEPSLLQTLLREVTDETYNMITVDGDSSTNDMVVAMASGMAGHRNLTPEHEDWLTFQQAFAFVSKELARMIARDGEGATRLVEVEVKGARTLKEARQAAKTVVGSSLVKTAVYGADPNWGRILSAIGYSDATVVPSHTRVWLGDVVVVDGGTSAIYDEKLARKALEQSVVQIKVDLGAGKERATAWGCDLTYDYVRINASYRT</sequence>
<feature type="binding site" evidence="10">
    <location>
        <position position="192"/>
    </location>
    <ligand>
        <name>substrate</name>
    </ligand>
</feature>
<dbReference type="SUPFAM" id="SSF56266">
    <property type="entry name" value="DmpA/ArgJ-like"/>
    <property type="match status" value="1"/>
</dbReference>
<feature type="chain" id="PRO_5023374297" description="Arginine biosynthesis bifunctional protein ArgJ beta chain" evidence="10">
    <location>
        <begin position="203"/>
        <end position="416"/>
    </location>
</feature>
<proteinExistence type="inferred from homology"/>
<dbReference type="EC" id="2.3.1.1" evidence="10"/>
<evidence type="ECO:0000256" key="6">
    <source>
        <dbReference type="ARBA" id="ARBA00022813"/>
    </source>
</evidence>
<evidence type="ECO:0000256" key="2">
    <source>
        <dbReference type="ARBA" id="ARBA00011475"/>
    </source>
</evidence>
<organism evidence="11 12">
    <name type="scientific">Marininema halotolerans</name>
    <dbReference type="NCBI Taxonomy" id="1155944"/>
    <lineage>
        <taxon>Bacteria</taxon>
        <taxon>Bacillati</taxon>
        <taxon>Bacillota</taxon>
        <taxon>Bacilli</taxon>
        <taxon>Bacillales</taxon>
        <taxon>Thermoactinomycetaceae</taxon>
        <taxon>Marininema</taxon>
    </lineage>
</organism>
<keyword evidence="12" id="KW-1185">Reference proteome</keyword>
<dbReference type="Proteomes" id="UP000198660">
    <property type="component" value="Unassembled WGS sequence"/>
</dbReference>
<dbReference type="Gene3D" id="3.10.20.340">
    <property type="entry name" value="ArgJ beta chain, C-terminal domain"/>
    <property type="match status" value="1"/>
</dbReference>
<evidence type="ECO:0000256" key="9">
    <source>
        <dbReference type="ARBA" id="ARBA00049439"/>
    </source>
</evidence>
<evidence type="ECO:0000256" key="5">
    <source>
        <dbReference type="ARBA" id="ARBA00022679"/>
    </source>
</evidence>
<comment type="function">
    <text evidence="10">Catalyzes two activities which are involved in the cyclic version of arginine biosynthesis: the synthesis of N-acetylglutamate from glutamate and acetyl-CoA as the acetyl donor, and of ornithine by transacetylation between N(2)-acetylornithine and glutamate.</text>
</comment>
<comment type="similarity">
    <text evidence="1 10">Belongs to the ArgJ family.</text>
</comment>
<dbReference type="GO" id="GO:0006592">
    <property type="term" value="P:ornithine biosynthetic process"/>
    <property type="evidence" value="ECO:0007669"/>
    <property type="project" value="TreeGrafter"/>
</dbReference>
<dbReference type="PANTHER" id="PTHR23100:SF0">
    <property type="entry name" value="ARGININE BIOSYNTHESIS BIFUNCTIONAL PROTEIN ARGJ, MITOCHONDRIAL"/>
    <property type="match status" value="1"/>
</dbReference>
<feature type="binding site" evidence="10">
    <location>
        <position position="166"/>
    </location>
    <ligand>
        <name>substrate</name>
    </ligand>
</feature>
<dbReference type="PANTHER" id="PTHR23100">
    <property type="entry name" value="ARGININE BIOSYNTHESIS BIFUNCTIONAL PROTEIN ARGJ"/>
    <property type="match status" value="1"/>
</dbReference>
<evidence type="ECO:0000256" key="4">
    <source>
        <dbReference type="ARBA" id="ARBA00022605"/>
    </source>
</evidence>
<comment type="pathway">
    <text evidence="10">Amino-acid biosynthesis; L-arginine biosynthesis; L-ornithine and N-acetyl-L-glutamate from L-glutamate and N(2)-acetyl-L-ornithine (cyclic): step 1/1.</text>
</comment>
<evidence type="ECO:0000256" key="8">
    <source>
        <dbReference type="ARBA" id="ARBA00023315"/>
    </source>
</evidence>
<feature type="active site" description="Nucleophile" evidence="10">
    <location>
        <position position="203"/>
    </location>
</feature>
<evidence type="ECO:0000256" key="10">
    <source>
        <dbReference type="HAMAP-Rule" id="MF_01106"/>
    </source>
</evidence>
<dbReference type="FunFam" id="3.60.70.12:FF:000001">
    <property type="entry name" value="Arginine biosynthesis bifunctional protein ArgJ, chloroplastic"/>
    <property type="match status" value="1"/>
</dbReference>
<dbReference type="Gene3D" id="3.60.70.12">
    <property type="entry name" value="L-amino peptidase D-ALA esterase/amidase"/>
    <property type="match status" value="1"/>
</dbReference>
<feature type="site" description="Involved in the stabilization of negative charge on the oxyanion by the formation of the oxyanion hole" evidence="10">
    <location>
        <position position="129"/>
    </location>
</feature>
<dbReference type="GO" id="GO:0005737">
    <property type="term" value="C:cytoplasm"/>
    <property type="evidence" value="ECO:0007669"/>
    <property type="project" value="UniProtKB-SubCell"/>
</dbReference>
<keyword evidence="4 10" id="KW-0028">Amino-acid biosynthesis</keyword>
<dbReference type="InterPro" id="IPR002813">
    <property type="entry name" value="Arg_biosynth_ArgJ"/>
</dbReference>
<comment type="catalytic activity">
    <reaction evidence="9 10">
        <text>N(2)-acetyl-L-ornithine + L-glutamate = N-acetyl-L-glutamate + L-ornithine</text>
        <dbReference type="Rhea" id="RHEA:15349"/>
        <dbReference type="ChEBI" id="CHEBI:29985"/>
        <dbReference type="ChEBI" id="CHEBI:44337"/>
        <dbReference type="ChEBI" id="CHEBI:46911"/>
        <dbReference type="ChEBI" id="CHEBI:57805"/>
        <dbReference type="EC" id="2.3.1.35"/>
    </reaction>
</comment>
<evidence type="ECO:0000256" key="7">
    <source>
        <dbReference type="ARBA" id="ARBA00023268"/>
    </source>
</evidence>
<dbReference type="EMBL" id="FPAA01000001">
    <property type="protein sequence ID" value="SFS33245.1"/>
    <property type="molecule type" value="Genomic_DNA"/>
</dbReference>
<evidence type="ECO:0000256" key="3">
    <source>
        <dbReference type="ARBA" id="ARBA00022571"/>
    </source>
</evidence>
<dbReference type="FunFam" id="3.10.20.340:FF:000001">
    <property type="entry name" value="Arginine biosynthesis bifunctional protein ArgJ, chloroplastic"/>
    <property type="match status" value="1"/>
</dbReference>
<comment type="subcellular location">
    <subcellularLocation>
        <location evidence="10">Cytoplasm</location>
    </subcellularLocation>
</comment>
<keyword evidence="6 10" id="KW-0068">Autocatalytic cleavage</keyword>
<feature type="site" description="Involved in the stabilization of negative charge on the oxyanion by the formation of the oxyanion hole" evidence="10">
    <location>
        <position position="130"/>
    </location>
</feature>
<dbReference type="InterPro" id="IPR016117">
    <property type="entry name" value="ArgJ-like_dom_sf"/>
</dbReference>
<dbReference type="GO" id="GO:0006526">
    <property type="term" value="P:L-arginine biosynthetic process"/>
    <property type="evidence" value="ECO:0007669"/>
    <property type="project" value="UniProtKB-UniRule"/>
</dbReference>
<feature type="binding site" evidence="10">
    <location>
        <position position="416"/>
    </location>
    <ligand>
        <name>substrate</name>
    </ligand>
</feature>
<dbReference type="Pfam" id="PF01960">
    <property type="entry name" value="ArgJ"/>
    <property type="match status" value="1"/>
</dbReference>
<dbReference type="CDD" id="cd02152">
    <property type="entry name" value="OAT"/>
    <property type="match status" value="1"/>
</dbReference>
<evidence type="ECO:0000313" key="12">
    <source>
        <dbReference type="Proteomes" id="UP000198660"/>
    </source>
</evidence>
<dbReference type="GO" id="GO:0004358">
    <property type="term" value="F:L-glutamate N-acetyltransferase activity, acting on acetyl-L-ornithine as donor"/>
    <property type="evidence" value="ECO:0007669"/>
    <property type="project" value="UniProtKB-UniRule"/>
</dbReference>
<dbReference type="AlphaFoldDB" id="A0A1I6NZH7"/>
<feature type="binding site" evidence="10">
    <location>
        <position position="203"/>
    </location>
    <ligand>
        <name>substrate</name>
    </ligand>
</feature>
<name>A0A1I6NZH7_9BACL</name>